<dbReference type="EMBL" id="BJHW01000001">
    <property type="protein sequence ID" value="GDY55829.1"/>
    <property type="molecule type" value="Genomic_DNA"/>
</dbReference>
<name>A0A4D4LD13_STRVO</name>
<dbReference type="Gene3D" id="3.20.20.140">
    <property type="entry name" value="Metal-dependent hydrolases"/>
    <property type="match status" value="1"/>
</dbReference>
<keyword evidence="2" id="KW-1185">Reference proteome</keyword>
<protein>
    <submittedName>
        <fullName evidence="1">Uncharacterized protein</fullName>
    </submittedName>
</protein>
<dbReference type="AlphaFoldDB" id="A0A4D4LD13"/>
<reference evidence="1 2" key="1">
    <citation type="journal article" date="2020" name="Int. J. Syst. Evol. Microbiol.">
        <title>Reclassification of Streptomyces castelarensis and Streptomyces sporoclivatus as later heterotypic synonyms of Streptomyces antimycoticus.</title>
        <authorList>
            <person name="Komaki H."/>
            <person name="Tamura T."/>
        </authorList>
    </citation>
    <scope>NUCLEOTIDE SEQUENCE [LARGE SCALE GENOMIC DNA]</scope>
    <source>
        <strain evidence="1 2">NBRC 13459</strain>
    </source>
</reference>
<evidence type="ECO:0000313" key="2">
    <source>
        <dbReference type="Proteomes" id="UP000301309"/>
    </source>
</evidence>
<gene>
    <name evidence="1" type="ORF">SVIO_064520</name>
</gene>
<dbReference type="Proteomes" id="UP000301309">
    <property type="component" value="Unassembled WGS sequence"/>
</dbReference>
<evidence type="ECO:0000313" key="1">
    <source>
        <dbReference type="EMBL" id="GDY55829.1"/>
    </source>
</evidence>
<sequence length="101" mass="11207">MYEELHRPLTRLDTAVGYARDEVKLEAITYEQMRPGSFSVPDRLADMDVNHVQSALCFPTFPRFCGQTFTEAADRELGLLGSGRTTTGWWRSGAAPRPGAG</sequence>
<accession>A0A4D4LD13</accession>
<proteinExistence type="predicted"/>
<organism evidence="1 2">
    <name type="scientific">Streptomyces violaceusniger</name>
    <dbReference type="NCBI Taxonomy" id="68280"/>
    <lineage>
        <taxon>Bacteria</taxon>
        <taxon>Bacillati</taxon>
        <taxon>Actinomycetota</taxon>
        <taxon>Actinomycetes</taxon>
        <taxon>Kitasatosporales</taxon>
        <taxon>Streptomycetaceae</taxon>
        <taxon>Streptomyces</taxon>
        <taxon>Streptomyces violaceusniger group</taxon>
    </lineage>
</organism>
<comment type="caution">
    <text evidence="1">The sequence shown here is derived from an EMBL/GenBank/DDBJ whole genome shotgun (WGS) entry which is preliminary data.</text>
</comment>